<feature type="transmembrane region" description="Helical" evidence="6">
    <location>
        <begin position="129"/>
        <end position="158"/>
    </location>
</feature>
<evidence type="ECO:0000313" key="7">
    <source>
        <dbReference type="EMBL" id="PTW44914.1"/>
    </source>
</evidence>
<evidence type="ECO:0000313" key="8">
    <source>
        <dbReference type="Proteomes" id="UP000244013"/>
    </source>
</evidence>
<evidence type="ECO:0000256" key="2">
    <source>
        <dbReference type="ARBA" id="ARBA00022475"/>
    </source>
</evidence>
<dbReference type="NCBIfam" id="TIGR00765">
    <property type="entry name" value="yihY_not_rbn"/>
    <property type="match status" value="1"/>
</dbReference>
<dbReference type="EMBL" id="QAYE01000008">
    <property type="protein sequence ID" value="PTW44914.1"/>
    <property type="molecule type" value="Genomic_DNA"/>
</dbReference>
<comment type="subcellular location">
    <subcellularLocation>
        <location evidence="1">Cell membrane</location>
        <topology evidence="1">Multi-pass membrane protein</topology>
    </subcellularLocation>
</comment>
<feature type="transmembrane region" description="Helical" evidence="6">
    <location>
        <begin position="206"/>
        <end position="231"/>
    </location>
</feature>
<dbReference type="GeneID" id="91006915"/>
<dbReference type="Pfam" id="PF03631">
    <property type="entry name" value="Virul_fac_BrkB"/>
    <property type="match status" value="1"/>
</dbReference>
<evidence type="ECO:0000256" key="3">
    <source>
        <dbReference type="ARBA" id="ARBA00022692"/>
    </source>
</evidence>
<reference evidence="7 8" key="1">
    <citation type="submission" date="2018-04" db="EMBL/GenBank/DDBJ databases">
        <title>Genomic Encyclopedia of Type Strains, Phase III (KMG-III): the genomes of soil and plant-associated and newly described type strains.</title>
        <authorList>
            <person name="Whitman W."/>
        </authorList>
    </citation>
    <scope>NUCLEOTIDE SEQUENCE [LARGE SCALE GENOMIC DNA]</scope>
    <source>
        <strain evidence="7 8">MA-olki</strain>
    </source>
</reference>
<dbReference type="PANTHER" id="PTHR30213">
    <property type="entry name" value="INNER MEMBRANE PROTEIN YHJD"/>
    <property type="match status" value="1"/>
</dbReference>
<dbReference type="PANTHER" id="PTHR30213:SF0">
    <property type="entry name" value="UPF0761 MEMBRANE PROTEIN YIHY"/>
    <property type="match status" value="1"/>
</dbReference>
<feature type="transmembrane region" description="Helical" evidence="6">
    <location>
        <begin position="21"/>
        <end position="48"/>
    </location>
</feature>
<evidence type="ECO:0000256" key="4">
    <source>
        <dbReference type="ARBA" id="ARBA00022989"/>
    </source>
</evidence>
<feature type="transmembrane region" description="Helical" evidence="6">
    <location>
        <begin position="170"/>
        <end position="194"/>
    </location>
</feature>
<dbReference type="InterPro" id="IPR017039">
    <property type="entry name" value="Virul_fac_BrkB"/>
</dbReference>
<comment type="caution">
    <text evidence="7">The sequence shown here is derived from an EMBL/GenBank/DDBJ whole genome shotgun (WGS) entry which is preliminary data.</text>
</comment>
<dbReference type="RefSeq" id="WP_107955068.1">
    <property type="nucleotide sequence ID" value="NZ_QAYE01000008.1"/>
</dbReference>
<evidence type="ECO:0000256" key="5">
    <source>
        <dbReference type="ARBA" id="ARBA00023136"/>
    </source>
</evidence>
<dbReference type="OrthoDB" id="9781030at2"/>
<feature type="transmembrane region" description="Helical" evidence="6">
    <location>
        <begin position="243"/>
        <end position="265"/>
    </location>
</feature>
<evidence type="ECO:0000256" key="6">
    <source>
        <dbReference type="SAM" id="Phobius"/>
    </source>
</evidence>
<keyword evidence="5 6" id="KW-0472">Membrane</keyword>
<feature type="transmembrane region" description="Helical" evidence="6">
    <location>
        <begin position="93"/>
        <end position="117"/>
    </location>
</feature>
<dbReference type="AlphaFoldDB" id="A0A2T5U078"/>
<keyword evidence="3 6" id="KW-0812">Transmembrane</keyword>
<protein>
    <submittedName>
        <fullName evidence="7">Membrane protein</fullName>
    </submittedName>
</protein>
<dbReference type="GO" id="GO:0005886">
    <property type="term" value="C:plasma membrane"/>
    <property type="evidence" value="ECO:0007669"/>
    <property type="project" value="UniProtKB-SubCell"/>
</dbReference>
<evidence type="ECO:0000256" key="1">
    <source>
        <dbReference type="ARBA" id="ARBA00004651"/>
    </source>
</evidence>
<sequence length="381" mass="39366">MSAREWWTVLKRIWTEGNDDNIGLIAAGTAFYGFAAIVPLLASVVLIYGLVADTATVVANIRGLFNVLPDDAARVIGDQLATVVNTSEGKKGFGLVIALGIALYGGTKGASSIVTALNIAYEEKETRGFIALNLIAFAITGGAVLLALVAALSTAAFALLDSLIPGAPDILLLAIRLVSYGVLASLGVTAAACLYRFGPNRHKAKWAWLTPGSLAATLVWLGATIGFGVYVSRFGNYGATYGSLSAVIVLLTWLWLSAYVFLLGAELNSELEHQTTSDTTTGEATPMGTRGATVADTVASEVEPRPVARRAELDGVGVLTVARLSGVHAGLPASLLALGGLRSIRRGSPVAGLGMIAIGAALAHRKHIGSAKVTTDPQAKG</sequence>
<name>A0A2T5U078_9SPHN</name>
<accession>A0A2T5U078</accession>
<keyword evidence="2" id="KW-1003">Cell membrane</keyword>
<gene>
    <name evidence="7" type="ORF">C8J25_1082</name>
</gene>
<keyword evidence="4 6" id="KW-1133">Transmembrane helix</keyword>
<proteinExistence type="predicted"/>
<dbReference type="Proteomes" id="UP000244013">
    <property type="component" value="Unassembled WGS sequence"/>
</dbReference>
<organism evidence="7 8">
    <name type="scientific">Sphingomonas faeni</name>
    <dbReference type="NCBI Taxonomy" id="185950"/>
    <lineage>
        <taxon>Bacteria</taxon>
        <taxon>Pseudomonadati</taxon>
        <taxon>Pseudomonadota</taxon>
        <taxon>Alphaproteobacteria</taxon>
        <taxon>Sphingomonadales</taxon>
        <taxon>Sphingomonadaceae</taxon>
        <taxon>Sphingomonas</taxon>
    </lineage>
</organism>